<keyword evidence="2" id="KW-0597">Phosphoprotein</keyword>
<evidence type="ECO:0000256" key="3">
    <source>
        <dbReference type="ARBA" id="ARBA00022737"/>
    </source>
</evidence>
<feature type="compositionally biased region" description="Basic and acidic residues" evidence="7">
    <location>
        <begin position="32"/>
        <end position="42"/>
    </location>
</feature>
<reference evidence="9" key="2">
    <citation type="submission" date="2015-01" db="EMBL/GenBank/DDBJ databases">
        <title>Evolutionary Origins and Diversification of the Mycorrhizal Mutualists.</title>
        <authorList>
            <consortium name="DOE Joint Genome Institute"/>
            <consortium name="Mycorrhizal Genomics Consortium"/>
            <person name="Kohler A."/>
            <person name="Kuo A."/>
            <person name="Nagy L.G."/>
            <person name="Floudas D."/>
            <person name="Copeland A."/>
            <person name="Barry K.W."/>
            <person name="Cichocki N."/>
            <person name="Veneault-Fourrey C."/>
            <person name="LaButti K."/>
            <person name="Lindquist E.A."/>
            <person name="Lipzen A."/>
            <person name="Lundell T."/>
            <person name="Morin E."/>
            <person name="Murat C."/>
            <person name="Riley R."/>
            <person name="Ohm R."/>
            <person name="Sun H."/>
            <person name="Tunlid A."/>
            <person name="Henrissat B."/>
            <person name="Grigoriev I.V."/>
            <person name="Hibbett D.S."/>
            <person name="Martin F."/>
        </authorList>
    </citation>
    <scope>NUCLEOTIDE SEQUENCE [LARGE SCALE GENOMIC DNA]</scope>
    <source>
        <strain evidence="9">LaAM-08-1</strain>
    </source>
</reference>
<name>A0A0C9Y5K1_9AGAR</name>
<keyword evidence="4" id="KW-0040">ANK repeat</keyword>
<dbReference type="STRING" id="1095629.A0A0C9Y5K1"/>
<dbReference type="GO" id="GO:0005634">
    <property type="term" value="C:nucleus"/>
    <property type="evidence" value="ECO:0007669"/>
    <property type="project" value="UniProtKB-SubCell"/>
</dbReference>
<proteinExistence type="predicted"/>
<feature type="compositionally biased region" description="Basic and acidic residues" evidence="7">
    <location>
        <begin position="1"/>
        <end position="10"/>
    </location>
</feature>
<feature type="region of interest" description="Disordered" evidence="7">
    <location>
        <begin position="1"/>
        <end position="94"/>
    </location>
</feature>
<dbReference type="OrthoDB" id="412109at2759"/>
<dbReference type="GO" id="GO:0043124">
    <property type="term" value="P:negative regulation of canonical NF-kappaB signal transduction"/>
    <property type="evidence" value="ECO:0007669"/>
    <property type="project" value="InterPro"/>
</dbReference>
<evidence type="ECO:0000256" key="5">
    <source>
        <dbReference type="ARBA" id="ARBA00023242"/>
    </source>
</evidence>
<evidence type="ECO:0000256" key="1">
    <source>
        <dbReference type="ARBA" id="ARBA00004123"/>
    </source>
</evidence>
<dbReference type="PANTHER" id="PTHR15263:SF1">
    <property type="entry name" value="NF-KAPPA-B INHIBITOR-LIKE PROTEIN 1"/>
    <property type="match status" value="1"/>
</dbReference>
<evidence type="ECO:0000256" key="6">
    <source>
        <dbReference type="SAM" id="Coils"/>
    </source>
</evidence>
<evidence type="ECO:0000313" key="8">
    <source>
        <dbReference type="EMBL" id="KIK09244.1"/>
    </source>
</evidence>
<comment type="subcellular location">
    <subcellularLocation>
        <location evidence="1">Nucleus</location>
    </subcellularLocation>
</comment>
<keyword evidence="6" id="KW-0175">Coiled coil</keyword>
<protein>
    <submittedName>
        <fullName evidence="8">Uncharacterized protein</fullName>
    </submittedName>
</protein>
<keyword evidence="3" id="KW-0677">Repeat</keyword>
<evidence type="ECO:0000256" key="4">
    <source>
        <dbReference type="ARBA" id="ARBA00023043"/>
    </source>
</evidence>
<dbReference type="AlphaFoldDB" id="A0A0C9Y5K1"/>
<dbReference type="PANTHER" id="PTHR15263">
    <property type="entry name" value="I-KAPPA-B-LIKE PROTEIN IKBL"/>
    <property type="match status" value="1"/>
</dbReference>
<dbReference type="HOGENOM" id="CLU_074886_0_0_1"/>
<sequence length="370" mass="43081">MHKLHFKDTPQEQSARSQKRAGKERDRKRKRNSLDHDDELKRGTSSKRPHANAGGDIPPRKWASSDEDDAGSSYGPHPANSSKIPSDWKENSHKPDYDTIYAQLEEQRFREKMFDALGDDERLDSIEARFNDFGHLPDRWRSARSLKAGEGIRDEDDFFRLDPQNMDEEEYAEWVRTGMYRKTHAAECAEYLRKKAAKAARRAEEKARKAETLRLEKAMKEERQRKKQEQESRRLDYAREEYHMRWKILLSAPGDDDPVGISFHSIPWPVAAAYQCKANKSNDKKRATFSVDDLTAEAISAFLLDSISGRPAEERKKERREKLREAFLRFHPDKFEGRFMRGVTREDEEKVRQAIGQVSRALNVLLSEGQ</sequence>
<keyword evidence="9" id="KW-1185">Reference proteome</keyword>
<gene>
    <name evidence="8" type="ORF">K443DRAFT_451405</name>
</gene>
<dbReference type="Proteomes" id="UP000054477">
    <property type="component" value="Unassembled WGS sequence"/>
</dbReference>
<feature type="compositionally biased region" description="Basic residues" evidence="7">
    <location>
        <begin position="17"/>
        <end position="31"/>
    </location>
</feature>
<feature type="coiled-coil region" evidence="6">
    <location>
        <begin position="193"/>
        <end position="232"/>
    </location>
</feature>
<dbReference type="EMBL" id="KN838539">
    <property type="protein sequence ID" value="KIK09244.1"/>
    <property type="molecule type" value="Genomic_DNA"/>
</dbReference>
<keyword evidence="5" id="KW-0539">Nucleus</keyword>
<evidence type="ECO:0000256" key="7">
    <source>
        <dbReference type="SAM" id="MobiDB-lite"/>
    </source>
</evidence>
<accession>A0A0C9Y5K1</accession>
<organism evidence="8 9">
    <name type="scientific">Laccaria amethystina LaAM-08-1</name>
    <dbReference type="NCBI Taxonomy" id="1095629"/>
    <lineage>
        <taxon>Eukaryota</taxon>
        <taxon>Fungi</taxon>
        <taxon>Dikarya</taxon>
        <taxon>Basidiomycota</taxon>
        <taxon>Agaricomycotina</taxon>
        <taxon>Agaricomycetes</taxon>
        <taxon>Agaricomycetidae</taxon>
        <taxon>Agaricales</taxon>
        <taxon>Agaricineae</taxon>
        <taxon>Hydnangiaceae</taxon>
        <taxon>Laccaria</taxon>
    </lineage>
</organism>
<evidence type="ECO:0000256" key="2">
    <source>
        <dbReference type="ARBA" id="ARBA00022553"/>
    </source>
</evidence>
<evidence type="ECO:0000313" key="9">
    <source>
        <dbReference type="Proteomes" id="UP000054477"/>
    </source>
</evidence>
<dbReference type="InterPro" id="IPR038753">
    <property type="entry name" value="NFKBIL1"/>
</dbReference>
<reference evidence="8 9" key="1">
    <citation type="submission" date="2014-04" db="EMBL/GenBank/DDBJ databases">
        <authorList>
            <consortium name="DOE Joint Genome Institute"/>
            <person name="Kuo A."/>
            <person name="Kohler A."/>
            <person name="Nagy L.G."/>
            <person name="Floudas D."/>
            <person name="Copeland A."/>
            <person name="Barry K.W."/>
            <person name="Cichocki N."/>
            <person name="Veneault-Fourrey C."/>
            <person name="LaButti K."/>
            <person name="Lindquist E.A."/>
            <person name="Lipzen A."/>
            <person name="Lundell T."/>
            <person name="Morin E."/>
            <person name="Murat C."/>
            <person name="Sun H."/>
            <person name="Tunlid A."/>
            <person name="Henrissat B."/>
            <person name="Grigoriev I.V."/>
            <person name="Hibbett D.S."/>
            <person name="Martin F."/>
            <person name="Nordberg H.P."/>
            <person name="Cantor M.N."/>
            <person name="Hua S.X."/>
        </authorList>
    </citation>
    <scope>NUCLEOTIDE SEQUENCE [LARGE SCALE GENOMIC DNA]</scope>
    <source>
        <strain evidence="8 9">LaAM-08-1</strain>
    </source>
</reference>